<dbReference type="HOGENOM" id="CLU_018186_0_0_1"/>
<dbReference type="InterPro" id="IPR007219">
    <property type="entry name" value="XnlR_reg_dom"/>
</dbReference>
<evidence type="ECO:0000256" key="1">
    <source>
        <dbReference type="ARBA" id="ARBA00004123"/>
    </source>
</evidence>
<dbReference type="PANTHER" id="PTHR31001">
    <property type="entry name" value="UNCHARACTERIZED TRANSCRIPTIONAL REGULATORY PROTEIN"/>
    <property type="match status" value="1"/>
</dbReference>
<proteinExistence type="predicted"/>
<reference evidence="6" key="1">
    <citation type="submission" date="2012-06" db="EMBL/GenBank/DDBJ databases">
        <title>The genome sequence of Coniosporium apollinis CBS 100218.</title>
        <authorList>
            <consortium name="The Broad Institute Genome Sequencing Platform"/>
            <person name="Cuomo C."/>
            <person name="Gorbushina A."/>
            <person name="Noack S."/>
            <person name="Walker B."/>
            <person name="Young S.K."/>
            <person name="Zeng Q."/>
            <person name="Gargeya S."/>
            <person name="Fitzgerald M."/>
            <person name="Haas B."/>
            <person name="Abouelleil A."/>
            <person name="Alvarado L."/>
            <person name="Arachchi H.M."/>
            <person name="Berlin A.M."/>
            <person name="Chapman S.B."/>
            <person name="Goldberg J."/>
            <person name="Griggs A."/>
            <person name="Gujja S."/>
            <person name="Hansen M."/>
            <person name="Howarth C."/>
            <person name="Imamovic A."/>
            <person name="Larimer J."/>
            <person name="McCowan C."/>
            <person name="Montmayeur A."/>
            <person name="Murphy C."/>
            <person name="Neiman D."/>
            <person name="Pearson M."/>
            <person name="Priest M."/>
            <person name="Roberts A."/>
            <person name="Saif S."/>
            <person name="Shea T."/>
            <person name="Sisk P."/>
            <person name="Sykes S."/>
            <person name="Wortman J."/>
            <person name="Nusbaum C."/>
            <person name="Birren B."/>
        </authorList>
    </citation>
    <scope>NUCLEOTIDE SEQUENCE [LARGE SCALE GENOMIC DNA]</scope>
    <source>
        <strain evidence="6">CBS 100218</strain>
    </source>
</reference>
<feature type="compositionally biased region" description="Polar residues" evidence="3">
    <location>
        <begin position="14"/>
        <end position="28"/>
    </location>
</feature>
<gene>
    <name evidence="5" type="ORF">W97_02974</name>
</gene>
<evidence type="ECO:0000259" key="4">
    <source>
        <dbReference type="Pfam" id="PF04082"/>
    </source>
</evidence>
<dbReference type="EMBL" id="JH767565">
    <property type="protein sequence ID" value="EON63746.1"/>
    <property type="molecule type" value="Genomic_DNA"/>
</dbReference>
<evidence type="ECO:0000313" key="6">
    <source>
        <dbReference type="Proteomes" id="UP000016924"/>
    </source>
</evidence>
<dbReference type="eggNOG" id="ENOG502RY77">
    <property type="taxonomic scope" value="Eukaryota"/>
</dbReference>
<dbReference type="RefSeq" id="XP_007779063.1">
    <property type="nucleotide sequence ID" value="XM_007780873.1"/>
</dbReference>
<comment type="subcellular location">
    <subcellularLocation>
        <location evidence="1">Nucleus</location>
    </subcellularLocation>
</comment>
<dbReference type="GO" id="GO:0008270">
    <property type="term" value="F:zinc ion binding"/>
    <property type="evidence" value="ECO:0007669"/>
    <property type="project" value="InterPro"/>
</dbReference>
<dbReference type="GO" id="GO:0005634">
    <property type="term" value="C:nucleus"/>
    <property type="evidence" value="ECO:0007669"/>
    <property type="project" value="UniProtKB-SubCell"/>
</dbReference>
<dbReference type="STRING" id="1168221.R7YQ14"/>
<feature type="domain" description="Xylanolytic transcriptional activator regulatory" evidence="4">
    <location>
        <begin position="128"/>
        <end position="366"/>
    </location>
</feature>
<dbReference type="PANTHER" id="PTHR31001:SF40">
    <property type="entry name" value="ZN(II)2CYS6 TRANSCRIPTION FACTOR (EUROFUNG)"/>
    <property type="match status" value="1"/>
</dbReference>
<dbReference type="OMA" id="CENAVPV"/>
<dbReference type="AlphaFoldDB" id="R7YQ14"/>
<organism evidence="5 6">
    <name type="scientific">Coniosporium apollinis (strain CBS 100218)</name>
    <name type="common">Rock-inhabiting black yeast</name>
    <dbReference type="NCBI Taxonomy" id="1168221"/>
    <lineage>
        <taxon>Eukaryota</taxon>
        <taxon>Fungi</taxon>
        <taxon>Dikarya</taxon>
        <taxon>Ascomycota</taxon>
        <taxon>Pezizomycotina</taxon>
        <taxon>Dothideomycetes</taxon>
        <taxon>Dothideomycetes incertae sedis</taxon>
        <taxon>Coniosporium</taxon>
    </lineage>
</organism>
<name>R7YQ14_CONA1</name>
<dbReference type="CDD" id="cd12148">
    <property type="entry name" value="fungal_TF_MHR"/>
    <property type="match status" value="1"/>
</dbReference>
<keyword evidence="2" id="KW-0539">Nucleus</keyword>
<dbReference type="InterPro" id="IPR050613">
    <property type="entry name" value="Sec_Metabolite_Reg"/>
</dbReference>
<dbReference type="GeneID" id="19900285"/>
<accession>R7YQ14</accession>
<sequence>MNVFSSLTLPDGQTIPTTPATDVSQSPSDPCELSLVQQPSPSTLSYEPSLLVGTLNVSASGYVRYEPRASQWGSVLHDSPLAASVRSFDDTSGTSSSSFPFDLNPTARIKDLLMILPPVRQCDELKAVFFKVYSPLFHILHDPTFDSDYLQFQSDPQCVSLSWLALLFAILSIAVTALDDSSTLLHDLGRSAFSSKNIADLSSRYRVSAMQCLAADHYLWRHTMYTLQALILLIYGINHSHGQTWALLGTTYNIALALGCHVDPRNFGLNLVQCEERRRCWAGLTMLYTIQNTTMGNLDPRSILHDVELPANVNDIDLVAGSFPSETESPTQMSYLLHKFRLYDLCSKICKQMFGLRRPSYQSIMALDQEITREQDRWNANYLSESRGGPLPVHHVVHLNILFGYSHQLFLLLHRPVFSKALSCTKPEEVENSRSRCIDSARGLLGIHKTLFETPEFASFRWYNEGLGSFHAFHASIVLFVVLATTDSTVQYYDTKETLENCLAVFEAMAERSRVCENAVPVLRYLL</sequence>
<dbReference type="Pfam" id="PF04082">
    <property type="entry name" value="Fungal_trans"/>
    <property type="match status" value="1"/>
</dbReference>
<keyword evidence="6" id="KW-1185">Reference proteome</keyword>
<dbReference type="OrthoDB" id="2406834at2759"/>
<evidence type="ECO:0000313" key="5">
    <source>
        <dbReference type="EMBL" id="EON63746.1"/>
    </source>
</evidence>
<dbReference type="Proteomes" id="UP000016924">
    <property type="component" value="Unassembled WGS sequence"/>
</dbReference>
<dbReference type="GO" id="GO:0006351">
    <property type="term" value="P:DNA-templated transcription"/>
    <property type="evidence" value="ECO:0007669"/>
    <property type="project" value="InterPro"/>
</dbReference>
<evidence type="ECO:0000256" key="2">
    <source>
        <dbReference type="ARBA" id="ARBA00023242"/>
    </source>
</evidence>
<dbReference type="GO" id="GO:0003677">
    <property type="term" value="F:DNA binding"/>
    <property type="evidence" value="ECO:0007669"/>
    <property type="project" value="InterPro"/>
</dbReference>
<feature type="region of interest" description="Disordered" evidence="3">
    <location>
        <begin position="1"/>
        <end position="40"/>
    </location>
</feature>
<protein>
    <recommendedName>
        <fullName evidence="4">Xylanolytic transcriptional activator regulatory domain-containing protein</fullName>
    </recommendedName>
</protein>
<evidence type="ECO:0000256" key="3">
    <source>
        <dbReference type="SAM" id="MobiDB-lite"/>
    </source>
</evidence>